<gene>
    <name evidence="2" type="ORF">QBC35DRAFT_269735</name>
</gene>
<dbReference type="EMBL" id="MU864423">
    <property type="protein sequence ID" value="KAK4186476.1"/>
    <property type="molecule type" value="Genomic_DNA"/>
</dbReference>
<dbReference type="AlphaFoldDB" id="A0AAN6WR55"/>
<feature type="region of interest" description="Disordered" evidence="1">
    <location>
        <begin position="89"/>
        <end position="121"/>
    </location>
</feature>
<proteinExistence type="predicted"/>
<protein>
    <submittedName>
        <fullName evidence="2">Uncharacterized protein</fullName>
    </submittedName>
</protein>
<feature type="compositionally biased region" description="Polar residues" evidence="1">
    <location>
        <begin position="19"/>
        <end position="31"/>
    </location>
</feature>
<sequence length="121" mass="12052">MASTPPSPHGSQRGADSASAGTQPAQNGNDPQSSTQKTTSSVSSSSVGENMAQALKDLARGDQAATAIEAHLTNFESKLDALLASLGIPPGALDEEADEPMESGVGEKAADGKADTSGKNA</sequence>
<evidence type="ECO:0000313" key="3">
    <source>
        <dbReference type="Proteomes" id="UP001302126"/>
    </source>
</evidence>
<keyword evidence="3" id="KW-1185">Reference proteome</keyword>
<accession>A0AAN6WR55</accession>
<evidence type="ECO:0000313" key="2">
    <source>
        <dbReference type="EMBL" id="KAK4186476.1"/>
    </source>
</evidence>
<reference evidence="2" key="1">
    <citation type="journal article" date="2023" name="Mol. Phylogenet. Evol.">
        <title>Genome-scale phylogeny and comparative genomics of the fungal order Sordariales.</title>
        <authorList>
            <person name="Hensen N."/>
            <person name="Bonometti L."/>
            <person name="Westerberg I."/>
            <person name="Brannstrom I.O."/>
            <person name="Guillou S."/>
            <person name="Cros-Aarteil S."/>
            <person name="Calhoun S."/>
            <person name="Haridas S."/>
            <person name="Kuo A."/>
            <person name="Mondo S."/>
            <person name="Pangilinan J."/>
            <person name="Riley R."/>
            <person name="LaButti K."/>
            <person name="Andreopoulos B."/>
            <person name="Lipzen A."/>
            <person name="Chen C."/>
            <person name="Yan M."/>
            <person name="Daum C."/>
            <person name="Ng V."/>
            <person name="Clum A."/>
            <person name="Steindorff A."/>
            <person name="Ohm R.A."/>
            <person name="Martin F."/>
            <person name="Silar P."/>
            <person name="Natvig D.O."/>
            <person name="Lalanne C."/>
            <person name="Gautier V."/>
            <person name="Ament-Velasquez S.L."/>
            <person name="Kruys A."/>
            <person name="Hutchinson M.I."/>
            <person name="Powell A.J."/>
            <person name="Barry K."/>
            <person name="Miller A.N."/>
            <person name="Grigoriev I.V."/>
            <person name="Debuchy R."/>
            <person name="Gladieux P."/>
            <person name="Hiltunen Thoren M."/>
            <person name="Johannesson H."/>
        </authorList>
    </citation>
    <scope>NUCLEOTIDE SEQUENCE</scope>
    <source>
        <strain evidence="2">PSN309</strain>
    </source>
</reference>
<feature type="region of interest" description="Disordered" evidence="1">
    <location>
        <begin position="1"/>
        <end position="55"/>
    </location>
</feature>
<comment type="caution">
    <text evidence="2">The sequence shown here is derived from an EMBL/GenBank/DDBJ whole genome shotgun (WGS) entry which is preliminary data.</text>
</comment>
<reference evidence="2" key="2">
    <citation type="submission" date="2023-05" db="EMBL/GenBank/DDBJ databases">
        <authorList>
            <consortium name="Lawrence Berkeley National Laboratory"/>
            <person name="Steindorff A."/>
            <person name="Hensen N."/>
            <person name="Bonometti L."/>
            <person name="Westerberg I."/>
            <person name="Brannstrom I.O."/>
            <person name="Guillou S."/>
            <person name="Cros-Aarteil S."/>
            <person name="Calhoun S."/>
            <person name="Haridas S."/>
            <person name="Kuo A."/>
            <person name="Mondo S."/>
            <person name="Pangilinan J."/>
            <person name="Riley R."/>
            <person name="Labutti K."/>
            <person name="Andreopoulos B."/>
            <person name="Lipzen A."/>
            <person name="Chen C."/>
            <person name="Yanf M."/>
            <person name="Daum C."/>
            <person name="Ng V."/>
            <person name="Clum A."/>
            <person name="Ohm R."/>
            <person name="Martin F."/>
            <person name="Silar P."/>
            <person name="Natvig D."/>
            <person name="Lalanne C."/>
            <person name="Gautier V."/>
            <person name="Ament-Velasquez S.L."/>
            <person name="Kruys A."/>
            <person name="Hutchinson M.I."/>
            <person name="Powell A.J."/>
            <person name="Barry K."/>
            <person name="Miller A.N."/>
            <person name="Grigoriev I.V."/>
            <person name="Debuchy R."/>
            <person name="Gladieux P."/>
            <person name="Thoren M.H."/>
            <person name="Johannesson H."/>
        </authorList>
    </citation>
    <scope>NUCLEOTIDE SEQUENCE</scope>
    <source>
        <strain evidence="2">PSN309</strain>
    </source>
</reference>
<name>A0AAN6WR55_9PEZI</name>
<feature type="compositionally biased region" description="Basic and acidic residues" evidence="1">
    <location>
        <begin position="108"/>
        <end position="121"/>
    </location>
</feature>
<organism evidence="2 3">
    <name type="scientific">Podospora australis</name>
    <dbReference type="NCBI Taxonomy" id="1536484"/>
    <lineage>
        <taxon>Eukaryota</taxon>
        <taxon>Fungi</taxon>
        <taxon>Dikarya</taxon>
        <taxon>Ascomycota</taxon>
        <taxon>Pezizomycotina</taxon>
        <taxon>Sordariomycetes</taxon>
        <taxon>Sordariomycetidae</taxon>
        <taxon>Sordariales</taxon>
        <taxon>Podosporaceae</taxon>
        <taxon>Podospora</taxon>
    </lineage>
</organism>
<feature type="compositionally biased region" description="Low complexity" evidence="1">
    <location>
        <begin position="32"/>
        <end position="47"/>
    </location>
</feature>
<dbReference type="Proteomes" id="UP001302126">
    <property type="component" value="Unassembled WGS sequence"/>
</dbReference>
<evidence type="ECO:0000256" key="1">
    <source>
        <dbReference type="SAM" id="MobiDB-lite"/>
    </source>
</evidence>